<feature type="active site" description="Proton acceptor" evidence="3">
    <location>
        <position position="370"/>
    </location>
</feature>
<dbReference type="InterPro" id="IPR003953">
    <property type="entry name" value="FAD-dep_OxRdtase_2_FAD-bd"/>
</dbReference>
<feature type="domain" description="J" evidence="4">
    <location>
        <begin position="12"/>
        <end position="99"/>
    </location>
</feature>
<name>A0A7C4D6L5_STAMA</name>
<evidence type="ECO:0000256" key="3">
    <source>
        <dbReference type="PIRSR" id="PIRSR630664-50"/>
    </source>
</evidence>
<dbReference type="PROSITE" id="PS50076">
    <property type="entry name" value="DNAJ_2"/>
    <property type="match status" value="1"/>
</dbReference>
<evidence type="ECO:0000313" key="6">
    <source>
        <dbReference type="EMBL" id="HGU64705.1"/>
    </source>
</evidence>
<dbReference type="PANTHER" id="PTHR11632">
    <property type="entry name" value="SUCCINATE DEHYDROGENASE 2 FLAVOPROTEIN SUBUNIT"/>
    <property type="match status" value="1"/>
</dbReference>
<dbReference type="Pfam" id="PF00890">
    <property type="entry name" value="FAD_binding_2"/>
    <property type="match status" value="1"/>
</dbReference>
<keyword evidence="2" id="KW-0560">Oxidoreductase</keyword>
<gene>
    <name evidence="6" type="ORF">ENT92_00615</name>
    <name evidence="5" type="ORF">ENU14_00975</name>
</gene>
<evidence type="ECO:0000259" key="4">
    <source>
        <dbReference type="PROSITE" id="PS50076"/>
    </source>
</evidence>
<evidence type="ECO:0000256" key="1">
    <source>
        <dbReference type="ARBA" id="ARBA00022630"/>
    </source>
</evidence>
<dbReference type="InterPro" id="IPR001623">
    <property type="entry name" value="DnaJ_domain"/>
</dbReference>
<organism evidence="5">
    <name type="scientific">Staphylothermus marinus</name>
    <dbReference type="NCBI Taxonomy" id="2280"/>
    <lineage>
        <taxon>Archaea</taxon>
        <taxon>Thermoproteota</taxon>
        <taxon>Thermoprotei</taxon>
        <taxon>Desulfurococcales</taxon>
        <taxon>Desulfurococcaceae</taxon>
        <taxon>Staphylothermus</taxon>
    </lineage>
</organism>
<dbReference type="PANTHER" id="PTHR11632:SF51">
    <property type="entry name" value="SUCCINATE DEHYDROGENASE [UBIQUINONE] FLAVOPROTEIN SUBUNIT, MITOCHONDRIAL"/>
    <property type="match status" value="1"/>
</dbReference>
<evidence type="ECO:0000313" key="5">
    <source>
        <dbReference type="EMBL" id="HGM58154.1"/>
    </source>
</evidence>
<dbReference type="InterPro" id="IPR036188">
    <property type="entry name" value="FAD/NAD-bd_sf"/>
</dbReference>
<dbReference type="GO" id="GO:0016491">
    <property type="term" value="F:oxidoreductase activity"/>
    <property type="evidence" value="ECO:0007669"/>
    <property type="project" value="UniProtKB-KW"/>
</dbReference>
<dbReference type="SUPFAM" id="SSF56425">
    <property type="entry name" value="Succinate dehydrogenase/fumarate reductase flavoprotein, catalytic domain"/>
    <property type="match status" value="1"/>
</dbReference>
<dbReference type="Gene3D" id="3.90.700.10">
    <property type="entry name" value="Succinate dehydrogenase/fumarate reductase flavoprotein, catalytic domain"/>
    <property type="match status" value="1"/>
</dbReference>
<dbReference type="EMBL" id="DTBJ01000013">
    <property type="protein sequence ID" value="HGM58154.1"/>
    <property type="molecule type" value="Genomic_DNA"/>
</dbReference>
<dbReference type="Gene3D" id="3.50.50.60">
    <property type="entry name" value="FAD/NAD(P)-binding domain"/>
    <property type="match status" value="1"/>
</dbReference>
<dbReference type="AlphaFoldDB" id="A0A7C4D6L5"/>
<reference evidence="5" key="1">
    <citation type="journal article" date="2020" name="mSystems">
        <title>Genome- and Community-Level Interaction Insights into Carbon Utilization and Element Cycling Functions of Hydrothermarchaeota in Hydrothermal Sediment.</title>
        <authorList>
            <person name="Zhou Z."/>
            <person name="Liu Y."/>
            <person name="Xu W."/>
            <person name="Pan J."/>
            <person name="Luo Z.H."/>
            <person name="Li M."/>
        </authorList>
    </citation>
    <scope>NUCLEOTIDE SEQUENCE [LARGE SCALE GENOMIC DNA]</scope>
    <source>
        <strain evidence="6">SpSt-622</strain>
        <strain evidence="5">SpSt-642</strain>
    </source>
</reference>
<dbReference type="InterPro" id="IPR030664">
    <property type="entry name" value="SdhA/FrdA/AprA"/>
</dbReference>
<sequence length="558" mass="62222">MSEYTSYGYPPEFRKLIKIVEETREDRLKTSYRRLSLNEREELIKKYHPDYKPDTKRVLRIGVNRDKIVYNELADLLEAWPLVEPNSIDLNHIDYDTDILIIGGGGAAAAAALWAIYGGVSPEDILIVTKLRFGDSNTVKAQGGIQAADRPEDSPVRHYLDTIGGGHFANKPELVRALVMDAPFIIKWLEELGVMFDKTGEGEMIEYSGGGASRRRLHCARDYTGLEIMRVLKDEVLNYGVNVLEFNPAIELLTDPDTGAVSGAILLNLETHEYYIVRAKVTILATGGFGRLHLAGFPTSNHYGATADGIVLAYRVGANLLHMDTAQYHPTGVAWPEAILGELITEKCRSLGAQLVNINGELFIHELEPRDVVASAIIKECYEGRGVITPTGSCGVWLDMPMIDAKRGPGTIKKALPAMYRQFIRQGIDITVEPVLTYPTLHYQNGGVEIDEYTHVLNPRGEWIKGLLAAGEVTGGVHGRNRLMGNSLLDLMVFGRRAGLTASQIVRNMDKPKISLNHLNRYMDELEKYNIPKNRKSPLILPDYRGEKVLSRFLDIRI</sequence>
<keyword evidence="1" id="KW-0285">Flavoprotein</keyword>
<dbReference type="InterPro" id="IPR027477">
    <property type="entry name" value="Succ_DH/fumarate_Rdtase_cat_sf"/>
</dbReference>
<evidence type="ECO:0000256" key="2">
    <source>
        <dbReference type="ARBA" id="ARBA00023002"/>
    </source>
</evidence>
<comment type="caution">
    <text evidence="5">The sequence shown here is derived from an EMBL/GenBank/DDBJ whole genome shotgun (WGS) entry which is preliminary data.</text>
</comment>
<accession>A0A7C4D6L5</accession>
<proteinExistence type="predicted"/>
<protein>
    <submittedName>
        <fullName evidence="5">FAD-binding protein</fullName>
    </submittedName>
</protein>
<dbReference type="EMBL" id="DTAN01000026">
    <property type="protein sequence ID" value="HGU64705.1"/>
    <property type="molecule type" value="Genomic_DNA"/>
</dbReference>
<dbReference type="SUPFAM" id="SSF51905">
    <property type="entry name" value="FAD/NAD(P)-binding domain"/>
    <property type="match status" value="1"/>
</dbReference>